<dbReference type="InterPro" id="IPR005163">
    <property type="entry name" value="Tri_helical_YiiM-like"/>
</dbReference>
<feature type="domain" description="MOSC" evidence="1">
    <location>
        <begin position="37"/>
        <end position="171"/>
    </location>
</feature>
<dbReference type="SUPFAM" id="SSF50800">
    <property type="entry name" value="PK beta-barrel domain-like"/>
    <property type="match status" value="1"/>
</dbReference>
<organism evidence="2 3">
    <name type="scientific">Salinicoccus hispanicus</name>
    <dbReference type="NCBI Taxonomy" id="157225"/>
    <lineage>
        <taxon>Bacteria</taxon>
        <taxon>Bacillati</taxon>
        <taxon>Bacillota</taxon>
        <taxon>Bacilli</taxon>
        <taxon>Bacillales</taxon>
        <taxon>Staphylococcaceae</taxon>
        <taxon>Salinicoccus</taxon>
    </lineage>
</organism>
<evidence type="ECO:0000259" key="1">
    <source>
        <dbReference type="PROSITE" id="PS51340"/>
    </source>
</evidence>
<reference evidence="2 3" key="1">
    <citation type="submission" date="2019-12" db="EMBL/GenBank/DDBJ databases">
        <title>Salinicoccus cyprini sp. nov., isolated from gastro-intestinal tract of mirror carp, Cyprinus carpio var. specularis, collected from Gobind Sagar Reservoir, Himachal Pradesh, India.</title>
        <authorList>
            <person name="Talwar C."/>
            <person name="Singh A.K."/>
            <person name="Lal R."/>
            <person name="Negi R.K."/>
        </authorList>
    </citation>
    <scope>NUCLEOTIDE SEQUENCE [LARGE SCALE GENOMIC DNA]</scope>
    <source>
        <strain evidence="2 3">J-82</strain>
    </source>
</reference>
<name>A0A6N8U6W2_9STAP</name>
<dbReference type="Pfam" id="PF03475">
    <property type="entry name" value="YiiM_3-alpha"/>
    <property type="match status" value="1"/>
</dbReference>
<dbReference type="GO" id="GO:0003824">
    <property type="term" value="F:catalytic activity"/>
    <property type="evidence" value="ECO:0007669"/>
    <property type="project" value="InterPro"/>
</dbReference>
<dbReference type="InterPro" id="IPR011037">
    <property type="entry name" value="Pyrv_Knase-like_insert_dom_sf"/>
</dbReference>
<dbReference type="Gene3D" id="2.40.33.20">
    <property type="entry name" value="PK beta-barrel domain-like"/>
    <property type="match status" value="1"/>
</dbReference>
<keyword evidence="3" id="KW-1185">Reference proteome</keyword>
<dbReference type="InterPro" id="IPR005302">
    <property type="entry name" value="MoCF_Sase_C"/>
</dbReference>
<comment type="caution">
    <text evidence="2">The sequence shown here is derived from an EMBL/GenBank/DDBJ whole genome shotgun (WGS) entry which is preliminary data.</text>
</comment>
<dbReference type="PANTHER" id="PTHR30212:SF2">
    <property type="entry name" value="PROTEIN YIIM"/>
    <property type="match status" value="1"/>
</dbReference>
<dbReference type="GO" id="GO:0030151">
    <property type="term" value="F:molybdenum ion binding"/>
    <property type="evidence" value="ECO:0007669"/>
    <property type="project" value="InterPro"/>
</dbReference>
<dbReference type="EMBL" id="WUUK01000003">
    <property type="protein sequence ID" value="MXQ51369.1"/>
    <property type="molecule type" value="Genomic_DNA"/>
</dbReference>
<dbReference type="RefSeq" id="WP_160655785.1">
    <property type="nucleotide sequence ID" value="NZ_JBHRWU010000001.1"/>
</dbReference>
<dbReference type="InterPro" id="IPR052353">
    <property type="entry name" value="Benzoxazolinone_Detox_Enz"/>
</dbReference>
<dbReference type="Pfam" id="PF03473">
    <property type="entry name" value="MOSC"/>
    <property type="match status" value="1"/>
</dbReference>
<evidence type="ECO:0000313" key="2">
    <source>
        <dbReference type="EMBL" id="MXQ51369.1"/>
    </source>
</evidence>
<evidence type="ECO:0000313" key="3">
    <source>
        <dbReference type="Proteomes" id="UP000436284"/>
    </source>
</evidence>
<protein>
    <submittedName>
        <fullName evidence="2">MOSC domain-containing protein</fullName>
    </submittedName>
</protein>
<dbReference type="Proteomes" id="UP000436284">
    <property type="component" value="Unassembled WGS sequence"/>
</dbReference>
<dbReference type="AlphaFoldDB" id="A0A6N8U6W2"/>
<dbReference type="PANTHER" id="PTHR30212">
    <property type="entry name" value="PROTEIN YIIM"/>
    <property type="match status" value="1"/>
</dbReference>
<sequence>MEQQKIYRLFTGKVKRIGQKDAENKMDREWESAIFKTAVESAVHLTRTGFIGDDVADKKNHGGPEKAVFAYPVSHYESWQHELDTDIEIGGNGENFAVMHMDEATVCIGDIYKVGEATIQVSQPRRPCWKPARRHNVLDLALRIQKTGRTGWYFRVLEEGEVASGDVFQLVSRPHPDWSIEACNEVMYNQTDNMGLNESLASLELLAENWKATIRKRLAGDEGNSENRVFGPNR</sequence>
<dbReference type="GO" id="GO:0030170">
    <property type="term" value="F:pyridoxal phosphate binding"/>
    <property type="evidence" value="ECO:0007669"/>
    <property type="project" value="InterPro"/>
</dbReference>
<accession>A0A6N8U6W2</accession>
<dbReference type="OrthoDB" id="9786134at2"/>
<proteinExistence type="predicted"/>
<dbReference type="PROSITE" id="PS51340">
    <property type="entry name" value="MOSC"/>
    <property type="match status" value="1"/>
</dbReference>
<gene>
    <name evidence="2" type="ORF">GQ671_08810</name>
</gene>